<keyword evidence="3" id="KW-0547">Nucleotide-binding</keyword>
<feature type="domain" description="ABC transporter" evidence="8">
    <location>
        <begin position="452"/>
        <end position="678"/>
    </location>
</feature>
<keyword evidence="11" id="KW-1185">Reference proteome</keyword>
<dbReference type="InterPro" id="IPR039421">
    <property type="entry name" value="Type_1_exporter"/>
</dbReference>
<dbReference type="Pfam" id="PF00664">
    <property type="entry name" value="ABC_membrane"/>
    <property type="match status" value="1"/>
</dbReference>
<dbReference type="GO" id="GO:0140359">
    <property type="term" value="F:ABC-type transporter activity"/>
    <property type="evidence" value="ECO:0007669"/>
    <property type="project" value="InterPro"/>
</dbReference>
<keyword evidence="2 7" id="KW-0812">Transmembrane</keyword>
<dbReference type="PANTHER" id="PTHR24221">
    <property type="entry name" value="ATP-BINDING CASSETTE SUB-FAMILY B"/>
    <property type="match status" value="1"/>
</dbReference>
<dbReference type="GO" id="GO:0005886">
    <property type="term" value="C:plasma membrane"/>
    <property type="evidence" value="ECO:0007669"/>
    <property type="project" value="UniProtKB-SubCell"/>
</dbReference>
<evidence type="ECO:0000259" key="8">
    <source>
        <dbReference type="PROSITE" id="PS50893"/>
    </source>
</evidence>
<dbReference type="PROSITE" id="PS50929">
    <property type="entry name" value="ABC_TM1F"/>
    <property type="match status" value="1"/>
</dbReference>
<dbReference type="Gene3D" id="1.20.1560.10">
    <property type="entry name" value="ABC transporter type 1, transmembrane domain"/>
    <property type="match status" value="1"/>
</dbReference>
<organism evidence="10 11">
    <name type="scientific">Paramagnetospirillum kuznetsovii</name>
    <dbReference type="NCBI Taxonomy" id="2053833"/>
    <lineage>
        <taxon>Bacteria</taxon>
        <taxon>Pseudomonadati</taxon>
        <taxon>Pseudomonadota</taxon>
        <taxon>Alphaproteobacteria</taxon>
        <taxon>Rhodospirillales</taxon>
        <taxon>Magnetospirillaceae</taxon>
        <taxon>Paramagnetospirillum</taxon>
    </lineage>
</organism>
<evidence type="ECO:0000313" key="11">
    <source>
        <dbReference type="Proteomes" id="UP000251075"/>
    </source>
</evidence>
<dbReference type="InterPro" id="IPR011527">
    <property type="entry name" value="ABC1_TM_dom"/>
</dbReference>
<evidence type="ECO:0000256" key="1">
    <source>
        <dbReference type="ARBA" id="ARBA00004651"/>
    </source>
</evidence>
<feature type="transmembrane region" description="Helical" evidence="7">
    <location>
        <begin position="275"/>
        <end position="294"/>
    </location>
</feature>
<dbReference type="InterPro" id="IPR027417">
    <property type="entry name" value="P-loop_NTPase"/>
</dbReference>
<name>A0A364NU62_9PROT</name>
<sequence length="678" mass="71807">MPPRPPADPGDRASGDRDGEAKAISACLRALGHSVAASALKDSHRMARADAAGSPWVVALSRYGFAAHVEEAVNPAKLSADLFPCVLLGPTEPRALSVPPRDGEAATVLFIRPRLDKDAATLPTSWPALLSSWRPMVVRAGLAGMLANVLALAGPIFSAQVYDRVLPHGVLDSLAAMAVMFLAAALFEQVFRRLRALFVEDALHEGNVRLAMDMHRRILETRFEGAAAPSGHLMRLLQDFDSIRDGFGAAAVSLLADLPFMLLFLAGLFLCDPLIAVAILGLNLLASLSTILAIHRQRLLYKELSRAATHRAQAAQETFFDPETVRRVGASAYLQARFRQGTVLYAAAARAIRMLSAARGNVSMLAQNMAMLLAVGLGAWRAVEGGMSAGVILAATMLATRFTGATMQLISVIPQTQAAIAALEALRSVTGRPTERPEGSSLIHRPVAQGALIVDGVTARYPGATHPTLEGIGLGIEPGGRLAVVGPSGSGKTTLEKVMSGIIRPTVGRVMLDGVDIALIDPADLRRHIAVCPQNPPLYSGTLRSNLSFDGQVSDEDMIQMMNALGAGGVMPMGMGLDFEVIEGGRNLSGGQRQIVALARALLRRAAVTILDEPTAQLDEATEKRAIAGIHQSVGNRTLIVISHRPAVTLLAARIATVERGRLARLDQRPPTPTKAGP</sequence>
<keyword evidence="6 7" id="KW-0472">Membrane</keyword>
<comment type="caution">
    <text evidence="10">The sequence shown here is derived from an EMBL/GenBank/DDBJ whole genome shotgun (WGS) entry which is preliminary data.</text>
</comment>
<accession>A0A364NU62</accession>
<dbReference type="AlphaFoldDB" id="A0A364NU62"/>
<dbReference type="InterPro" id="IPR003593">
    <property type="entry name" value="AAA+_ATPase"/>
</dbReference>
<dbReference type="SUPFAM" id="SSF52540">
    <property type="entry name" value="P-loop containing nucleoside triphosphate hydrolases"/>
    <property type="match status" value="1"/>
</dbReference>
<dbReference type="GO" id="GO:0034040">
    <property type="term" value="F:ATPase-coupled lipid transmembrane transporter activity"/>
    <property type="evidence" value="ECO:0007669"/>
    <property type="project" value="TreeGrafter"/>
</dbReference>
<protein>
    <submittedName>
        <fullName evidence="10">ABC transporter permease</fullName>
    </submittedName>
</protein>
<dbReference type="Gene3D" id="3.40.50.300">
    <property type="entry name" value="P-loop containing nucleotide triphosphate hydrolases"/>
    <property type="match status" value="1"/>
</dbReference>
<dbReference type="RefSeq" id="WP_112146873.1">
    <property type="nucleotide sequence ID" value="NZ_PGTO01000019.1"/>
</dbReference>
<dbReference type="OrthoDB" id="9808328at2"/>
<feature type="domain" description="ABC transmembrane type-1" evidence="9">
    <location>
        <begin position="140"/>
        <end position="418"/>
    </location>
</feature>
<evidence type="ECO:0000259" key="9">
    <source>
        <dbReference type="PROSITE" id="PS50929"/>
    </source>
</evidence>
<reference evidence="10 11" key="1">
    <citation type="submission" date="2017-11" db="EMBL/GenBank/DDBJ databases">
        <title>Draft genome sequence of magnetotactic bacterium Magnetospirillum kuznetsovii LBB-42.</title>
        <authorList>
            <person name="Grouzdev D.S."/>
            <person name="Rysina M.S."/>
            <person name="Baslerov R.V."/>
            <person name="Koziaeva V."/>
        </authorList>
    </citation>
    <scope>NUCLEOTIDE SEQUENCE [LARGE SCALE GENOMIC DNA]</scope>
    <source>
        <strain evidence="10 11">LBB-42</strain>
    </source>
</reference>
<dbReference type="EMBL" id="PGTO01000019">
    <property type="protein sequence ID" value="RAU20611.1"/>
    <property type="molecule type" value="Genomic_DNA"/>
</dbReference>
<dbReference type="SUPFAM" id="SSF90123">
    <property type="entry name" value="ABC transporter transmembrane region"/>
    <property type="match status" value="1"/>
</dbReference>
<keyword evidence="5 7" id="KW-1133">Transmembrane helix</keyword>
<proteinExistence type="predicted"/>
<dbReference type="PANTHER" id="PTHR24221:SF248">
    <property type="entry name" value="ABC TRANSPORTER TRANSMEMBRANE REGION"/>
    <property type="match status" value="1"/>
</dbReference>
<evidence type="ECO:0000256" key="4">
    <source>
        <dbReference type="ARBA" id="ARBA00022840"/>
    </source>
</evidence>
<evidence type="ECO:0000256" key="5">
    <source>
        <dbReference type="ARBA" id="ARBA00022989"/>
    </source>
</evidence>
<keyword evidence="4" id="KW-0067">ATP-binding</keyword>
<dbReference type="InterPro" id="IPR003439">
    <property type="entry name" value="ABC_transporter-like_ATP-bd"/>
</dbReference>
<dbReference type="SMART" id="SM00382">
    <property type="entry name" value="AAA"/>
    <property type="match status" value="1"/>
</dbReference>
<dbReference type="Pfam" id="PF00005">
    <property type="entry name" value="ABC_tran"/>
    <property type="match status" value="1"/>
</dbReference>
<feature type="transmembrane region" description="Helical" evidence="7">
    <location>
        <begin position="247"/>
        <end position="269"/>
    </location>
</feature>
<dbReference type="Proteomes" id="UP000251075">
    <property type="component" value="Unassembled WGS sequence"/>
</dbReference>
<evidence type="ECO:0000256" key="2">
    <source>
        <dbReference type="ARBA" id="ARBA00022692"/>
    </source>
</evidence>
<feature type="transmembrane region" description="Helical" evidence="7">
    <location>
        <begin position="169"/>
        <end position="187"/>
    </location>
</feature>
<dbReference type="InterPro" id="IPR036640">
    <property type="entry name" value="ABC1_TM_sf"/>
</dbReference>
<comment type="subcellular location">
    <subcellularLocation>
        <location evidence="1">Cell membrane</location>
        <topology evidence="1">Multi-pass membrane protein</topology>
    </subcellularLocation>
</comment>
<evidence type="ECO:0000256" key="7">
    <source>
        <dbReference type="SAM" id="Phobius"/>
    </source>
</evidence>
<dbReference type="GO" id="GO:0005524">
    <property type="term" value="F:ATP binding"/>
    <property type="evidence" value="ECO:0007669"/>
    <property type="project" value="UniProtKB-KW"/>
</dbReference>
<dbReference type="PROSITE" id="PS50893">
    <property type="entry name" value="ABC_TRANSPORTER_2"/>
    <property type="match status" value="1"/>
</dbReference>
<feature type="transmembrane region" description="Helical" evidence="7">
    <location>
        <begin position="136"/>
        <end position="157"/>
    </location>
</feature>
<evidence type="ECO:0000313" key="10">
    <source>
        <dbReference type="EMBL" id="RAU20611.1"/>
    </source>
</evidence>
<evidence type="ECO:0000256" key="6">
    <source>
        <dbReference type="ARBA" id="ARBA00023136"/>
    </source>
</evidence>
<gene>
    <name evidence="10" type="ORF">CU669_17405</name>
</gene>
<evidence type="ECO:0000256" key="3">
    <source>
        <dbReference type="ARBA" id="ARBA00022741"/>
    </source>
</evidence>
<dbReference type="GO" id="GO:0016887">
    <property type="term" value="F:ATP hydrolysis activity"/>
    <property type="evidence" value="ECO:0007669"/>
    <property type="project" value="InterPro"/>
</dbReference>